<evidence type="ECO:0000259" key="6">
    <source>
        <dbReference type="Pfam" id="PF12265"/>
    </source>
</evidence>
<dbReference type="PROSITE" id="PS50082">
    <property type="entry name" value="WD_REPEATS_2"/>
    <property type="match status" value="3"/>
</dbReference>
<sequence length="481" mass="53243">MKPKNACHQNPSENVSDPTHSVTDHTDNAQCESLSEDECESEDEMMHDSEVDTLAIDATDNDDQAMQEDDASSVQHKVFLPGVDTLADDDELDYDSSAYDLYHAMSAEWPALSIDILRDDLGNCRTQFPMTVYMVAGSQAPKSEENQISIMKMSELHRCKTTQSESDDSDSENVVERNPALTSRAIPHKGGINRIRAMPQSSSIVATWSDTGKVHIWDMSKQFDSLKADDKAVETSVDPVQTFHGHPDEGFAMDWSLVTKGDLLTGDCSKFIYRWLPKESGWVVDKVPFSGHQSSIEDIQWSPNEATVFASGSADNSMRIWDTRRKAGSMIHVAAHDDDVNVLSWNRNVAHLLASGSDDGSFKIWDLRNFKAENPVAHFRYHTAPITSLEWHPCDESVIAVSGADNQISIWDLSVEEDVDVSDSATDSGSKGVQCEVPPQLLFIHQGQKDIKELHFHPQCPGVLVSTAGDGFNVFKPANIS</sequence>
<dbReference type="PROSITE" id="PS50294">
    <property type="entry name" value="WD_REPEATS_REGION"/>
    <property type="match status" value="3"/>
</dbReference>
<dbReference type="EMBL" id="FR824146">
    <property type="protein sequence ID" value="CCA20692.1"/>
    <property type="molecule type" value="Genomic_DNA"/>
</dbReference>
<feature type="repeat" description="WD" evidence="4">
    <location>
        <begin position="379"/>
        <end position="421"/>
    </location>
</feature>
<dbReference type="SUPFAM" id="SSF50978">
    <property type="entry name" value="WD40 repeat-like"/>
    <property type="match status" value="1"/>
</dbReference>
<dbReference type="Pfam" id="PF00400">
    <property type="entry name" value="WD40"/>
    <property type="match status" value="3"/>
</dbReference>
<feature type="compositionally biased region" description="Acidic residues" evidence="5">
    <location>
        <begin position="34"/>
        <end position="43"/>
    </location>
</feature>
<organism evidence="7">
    <name type="scientific">Albugo laibachii Nc14</name>
    <dbReference type="NCBI Taxonomy" id="890382"/>
    <lineage>
        <taxon>Eukaryota</taxon>
        <taxon>Sar</taxon>
        <taxon>Stramenopiles</taxon>
        <taxon>Oomycota</taxon>
        <taxon>Peronosporomycetes</taxon>
        <taxon>Albuginales</taxon>
        <taxon>Albuginaceae</taxon>
        <taxon>Albugo</taxon>
    </lineage>
</organism>
<feature type="compositionally biased region" description="Polar residues" evidence="5">
    <location>
        <begin position="7"/>
        <end position="21"/>
    </location>
</feature>
<dbReference type="PANTHER" id="PTHR45903:SF1">
    <property type="entry name" value="GLUTAMATE-RICH WD REPEAT-CONTAINING PROTEIN 1"/>
    <property type="match status" value="1"/>
</dbReference>
<reference evidence="7" key="2">
    <citation type="submission" date="2011-02" db="EMBL/GenBank/DDBJ databases">
        <authorList>
            <person name="MacLean D."/>
        </authorList>
    </citation>
    <scope>NUCLEOTIDE SEQUENCE</scope>
</reference>
<gene>
    <name evidence="7" type="primary">AlNc14C101G6036</name>
    <name evidence="7" type="ORF">ALNC14_068350</name>
</gene>
<dbReference type="HOGENOM" id="CLU_025272_1_1_1"/>
<dbReference type="InterPro" id="IPR001680">
    <property type="entry name" value="WD40_rpt"/>
</dbReference>
<evidence type="ECO:0000256" key="2">
    <source>
        <dbReference type="ARBA" id="ARBA00022737"/>
    </source>
</evidence>
<dbReference type="InterPro" id="IPR015943">
    <property type="entry name" value="WD40/YVTN_repeat-like_dom_sf"/>
</dbReference>
<feature type="region of interest" description="Disordered" evidence="5">
    <location>
        <begin position="1"/>
        <end position="54"/>
    </location>
</feature>
<reference evidence="7" key="1">
    <citation type="journal article" date="2011" name="PLoS Biol.">
        <title>Gene gain and loss during evolution of obligate parasitism in the white rust pathogen of Arabidopsis thaliana.</title>
        <authorList>
            <person name="Kemen E."/>
            <person name="Gardiner A."/>
            <person name="Schultz-Larsen T."/>
            <person name="Kemen A.C."/>
            <person name="Balmuth A.L."/>
            <person name="Robert-Seilaniantz A."/>
            <person name="Bailey K."/>
            <person name="Holub E."/>
            <person name="Studholme D.J."/>
            <person name="Maclean D."/>
            <person name="Jones J.D."/>
        </authorList>
    </citation>
    <scope>NUCLEOTIDE SEQUENCE</scope>
</reference>
<evidence type="ECO:0000313" key="7">
    <source>
        <dbReference type="EMBL" id="CCA20692.1"/>
    </source>
</evidence>
<accession>F0WHH3</accession>
<dbReference type="InterPro" id="IPR051972">
    <property type="entry name" value="Glutamate-rich_WD_repeat"/>
</dbReference>
<dbReference type="GO" id="GO:0042254">
    <property type="term" value="P:ribosome biogenesis"/>
    <property type="evidence" value="ECO:0007669"/>
    <property type="project" value="TreeGrafter"/>
</dbReference>
<keyword evidence="1 4" id="KW-0853">WD repeat</keyword>
<dbReference type="AlphaFoldDB" id="F0WHH3"/>
<evidence type="ECO:0000256" key="4">
    <source>
        <dbReference type="PROSITE-ProRule" id="PRU00221"/>
    </source>
</evidence>
<feature type="region of interest" description="Disordered" evidence="5">
    <location>
        <begin position="159"/>
        <end position="182"/>
    </location>
</feature>
<dbReference type="PRINTS" id="PR00320">
    <property type="entry name" value="GPROTEINBRPT"/>
</dbReference>
<dbReference type="Gene3D" id="2.130.10.10">
    <property type="entry name" value="YVTN repeat-like/Quinoprotein amine dehydrogenase"/>
    <property type="match status" value="1"/>
</dbReference>
<keyword evidence="2" id="KW-0677">Repeat</keyword>
<dbReference type="Pfam" id="PF12265">
    <property type="entry name" value="CAF1C_H4-bd"/>
    <property type="match status" value="1"/>
</dbReference>
<dbReference type="InterPro" id="IPR036322">
    <property type="entry name" value="WD40_repeat_dom_sf"/>
</dbReference>
<dbReference type="InterPro" id="IPR020472">
    <property type="entry name" value="WD40_PAC1"/>
</dbReference>
<dbReference type="GO" id="GO:0005730">
    <property type="term" value="C:nucleolus"/>
    <property type="evidence" value="ECO:0007669"/>
    <property type="project" value="TreeGrafter"/>
</dbReference>
<feature type="repeat" description="WD" evidence="4">
    <location>
        <begin position="289"/>
        <end position="324"/>
    </location>
</feature>
<dbReference type="PANTHER" id="PTHR45903">
    <property type="entry name" value="GLUTAMATE-RICH WD REPEAT-CONTAINING PROTEIN 1"/>
    <property type="match status" value="1"/>
</dbReference>
<evidence type="ECO:0000256" key="5">
    <source>
        <dbReference type="SAM" id="MobiDB-lite"/>
    </source>
</evidence>
<evidence type="ECO:0000256" key="3">
    <source>
        <dbReference type="ARBA" id="ARBA00040876"/>
    </source>
</evidence>
<protein>
    <recommendedName>
        <fullName evidence="3">Glutamate-rich WD repeat-containing protein 1</fullName>
    </recommendedName>
</protein>
<dbReference type="InterPro" id="IPR022052">
    <property type="entry name" value="Histone-bd_RBBP4-like_N"/>
</dbReference>
<dbReference type="SMART" id="SM00320">
    <property type="entry name" value="WD40"/>
    <property type="match status" value="6"/>
</dbReference>
<name>F0WHH3_9STRA</name>
<evidence type="ECO:0000256" key="1">
    <source>
        <dbReference type="ARBA" id="ARBA00022574"/>
    </source>
</evidence>
<feature type="domain" description="Histone-binding protein RBBP4-like N-terminal" evidence="6">
    <location>
        <begin position="90"/>
        <end position="157"/>
    </location>
</feature>
<proteinExistence type="predicted"/>
<feature type="repeat" description="WD" evidence="4">
    <location>
        <begin position="333"/>
        <end position="375"/>
    </location>
</feature>